<dbReference type="PANTHER" id="PTHR10000:SF55">
    <property type="entry name" value="5-AMINO-6-(5-PHOSPHO-D-RIBITYLAMINO)URACIL PHOSPHATASE YCSE"/>
    <property type="match status" value="1"/>
</dbReference>
<dbReference type="NCBIfam" id="TIGR00099">
    <property type="entry name" value="Cof-subfamily"/>
    <property type="match status" value="1"/>
</dbReference>
<comment type="caution">
    <text evidence="1">The sequence shown here is derived from an EMBL/GenBank/DDBJ whole genome shotgun (WGS) entry which is preliminary data.</text>
</comment>
<dbReference type="Gene3D" id="3.30.1240.10">
    <property type="match status" value="1"/>
</dbReference>
<dbReference type="GO" id="GO:0005829">
    <property type="term" value="C:cytosol"/>
    <property type="evidence" value="ECO:0007669"/>
    <property type="project" value="TreeGrafter"/>
</dbReference>
<sequence>MKLIATDMDGTLLNDERKISKENAEAIKAAQQDGIHVVVATGRDFKEASMPLKEAGLTCPILCVNGAEERSANGELIHAVSLAKNEALTILDILTAADVYFEVYTNRGAFTDDYEKGLEIVIDVLQSAGSDDSYEKMREIAKHRFESGAVQLTEDYTKLIDSTAVYKFLAFSRDETKRQAAKDDLEKKDVFSVSASASDNLEITHWQAQKGIALRRLAERLGINSDDVMAIGDNLNDVSMLKYAGTAVAMENGEAEVKQLADFVTASNEDNGVAKAINKWLK</sequence>
<dbReference type="SFLD" id="SFLDS00003">
    <property type="entry name" value="Haloacid_Dehalogenase"/>
    <property type="match status" value="1"/>
</dbReference>
<dbReference type="EMBL" id="LILD01000001">
    <property type="protein sequence ID" value="KOO39272.1"/>
    <property type="molecule type" value="Genomic_DNA"/>
</dbReference>
<dbReference type="CDD" id="cd07516">
    <property type="entry name" value="HAD_Pase"/>
    <property type="match status" value="1"/>
</dbReference>
<proteinExistence type="predicted"/>
<protein>
    <submittedName>
        <fullName evidence="1">Hydrolase</fullName>
    </submittedName>
</protein>
<organism evidence="1">
    <name type="scientific">Halalkalibacterium halodurans</name>
    <name type="common">Bacillus halodurans</name>
    <dbReference type="NCBI Taxonomy" id="86665"/>
    <lineage>
        <taxon>Bacteria</taxon>
        <taxon>Bacillati</taxon>
        <taxon>Bacillota</taxon>
        <taxon>Bacilli</taxon>
        <taxon>Bacillales</taxon>
        <taxon>Bacillaceae</taxon>
        <taxon>Halalkalibacterium (ex Joshi et al. 2022)</taxon>
    </lineage>
</organism>
<dbReference type="InterPro" id="IPR036412">
    <property type="entry name" value="HAD-like_sf"/>
</dbReference>
<dbReference type="PROSITE" id="PS01228">
    <property type="entry name" value="COF_1"/>
    <property type="match status" value="1"/>
</dbReference>
<dbReference type="AlphaFoldDB" id="A0A0M0KKY4"/>
<dbReference type="RefSeq" id="WP_010897907.1">
    <property type="nucleotide sequence ID" value="NZ_CP040441.1"/>
</dbReference>
<name>A0A0M0KKY4_ALKHA</name>
<dbReference type="Gene3D" id="3.40.50.1000">
    <property type="entry name" value="HAD superfamily/HAD-like"/>
    <property type="match status" value="1"/>
</dbReference>
<dbReference type="PANTHER" id="PTHR10000">
    <property type="entry name" value="PHOSPHOSERINE PHOSPHATASE"/>
    <property type="match status" value="1"/>
</dbReference>
<dbReference type="OMA" id="MPHLTYK"/>
<dbReference type="InterPro" id="IPR023214">
    <property type="entry name" value="HAD_sf"/>
</dbReference>
<dbReference type="Pfam" id="PF08282">
    <property type="entry name" value="Hydrolase_3"/>
    <property type="match status" value="1"/>
</dbReference>
<dbReference type="GO" id="GO:0000287">
    <property type="term" value="F:magnesium ion binding"/>
    <property type="evidence" value="ECO:0007669"/>
    <property type="project" value="TreeGrafter"/>
</dbReference>
<accession>A0A0M0KKY4</accession>
<dbReference type="GO" id="GO:0016791">
    <property type="term" value="F:phosphatase activity"/>
    <property type="evidence" value="ECO:0007669"/>
    <property type="project" value="TreeGrafter"/>
</dbReference>
<dbReference type="GeneID" id="87597360"/>
<dbReference type="PATRIC" id="fig|136160.3.peg.2559"/>
<gene>
    <name evidence="1" type="ORF">AMD02_10790</name>
</gene>
<dbReference type="NCBIfam" id="TIGR01484">
    <property type="entry name" value="HAD-SF-IIB"/>
    <property type="match status" value="1"/>
</dbReference>
<dbReference type="InterPro" id="IPR000150">
    <property type="entry name" value="Cof"/>
</dbReference>
<dbReference type="SFLD" id="SFLDG01140">
    <property type="entry name" value="C2.B:_Phosphomannomutase_and_P"/>
    <property type="match status" value="1"/>
</dbReference>
<dbReference type="InterPro" id="IPR006379">
    <property type="entry name" value="HAD-SF_hydro_IIB"/>
</dbReference>
<evidence type="ECO:0000313" key="1">
    <source>
        <dbReference type="EMBL" id="KOO39272.1"/>
    </source>
</evidence>
<keyword evidence="1" id="KW-0378">Hydrolase</keyword>
<dbReference type="SUPFAM" id="SSF56784">
    <property type="entry name" value="HAD-like"/>
    <property type="match status" value="1"/>
</dbReference>
<reference evidence="1" key="1">
    <citation type="submission" date="2015-08" db="EMBL/GenBank/DDBJ databases">
        <title>Complete DNA Sequence of Pseudomonas syringae pv. actinidiae, the Causal Agent of Kiwifruit Canker Disease.</title>
        <authorList>
            <person name="Rikkerink E.H.A."/>
            <person name="Fineran P.C."/>
        </authorList>
    </citation>
    <scope>NUCLEOTIDE SEQUENCE</scope>
    <source>
        <strain evidence="1">DSM 13666</strain>
    </source>
</reference>
<dbReference type="SFLD" id="SFLDG01144">
    <property type="entry name" value="C2.B.4:_PGP_Like"/>
    <property type="match status" value="1"/>
</dbReference>